<dbReference type="EMBL" id="GBXM01004155">
    <property type="protein sequence ID" value="JAI04423.1"/>
    <property type="molecule type" value="Transcribed_RNA"/>
</dbReference>
<name>A0A0E9XNV7_ANGAN</name>
<reference evidence="1" key="2">
    <citation type="journal article" date="2015" name="Fish Shellfish Immunol.">
        <title>Early steps in the European eel (Anguilla anguilla)-Vibrio vulnificus interaction in the gills: Role of the RtxA13 toxin.</title>
        <authorList>
            <person name="Callol A."/>
            <person name="Pajuelo D."/>
            <person name="Ebbesson L."/>
            <person name="Teles M."/>
            <person name="MacKenzie S."/>
            <person name="Amaro C."/>
        </authorList>
    </citation>
    <scope>NUCLEOTIDE SEQUENCE</scope>
</reference>
<sequence>MGPEHLCLLIQWDGALRCLSQSRPRCQMLPVTLCMNVISPFLFGPRVSRPIG</sequence>
<proteinExistence type="predicted"/>
<evidence type="ECO:0000313" key="1">
    <source>
        <dbReference type="EMBL" id="JAI04423.1"/>
    </source>
</evidence>
<reference evidence="1" key="1">
    <citation type="submission" date="2014-11" db="EMBL/GenBank/DDBJ databases">
        <authorList>
            <person name="Amaro Gonzalez C."/>
        </authorList>
    </citation>
    <scope>NUCLEOTIDE SEQUENCE</scope>
</reference>
<dbReference type="AlphaFoldDB" id="A0A0E9XNV7"/>
<organism evidence="1">
    <name type="scientific">Anguilla anguilla</name>
    <name type="common">European freshwater eel</name>
    <name type="synonym">Muraena anguilla</name>
    <dbReference type="NCBI Taxonomy" id="7936"/>
    <lineage>
        <taxon>Eukaryota</taxon>
        <taxon>Metazoa</taxon>
        <taxon>Chordata</taxon>
        <taxon>Craniata</taxon>
        <taxon>Vertebrata</taxon>
        <taxon>Euteleostomi</taxon>
        <taxon>Actinopterygii</taxon>
        <taxon>Neopterygii</taxon>
        <taxon>Teleostei</taxon>
        <taxon>Anguilliformes</taxon>
        <taxon>Anguillidae</taxon>
        <taxon>Anguilla</taxon>
    </lineage>
</organism>
<protein>
    <submittedName>
        <fullName evidence="1">Uncharacterized protein</fullName>
    </submittedName>
</protein>
<accession>A0A0E9XNV7</accession>